<keyword evidence="2" id="KW-0812">Transmembrane</keyword>
<keyword evidence="2" id="KW-0472">Membrane</keyword>
<evidence type="ECO:0000256" key="1">
    <source>
        <dbReference type="SAM" id="MobiDB-lite"/>
    </source>
</evidence>
<dbReference type="PANTHER" id="PTHR37544">
    <property type="entry name" value="SPRAY-RELATED"/>
    <property type="match status" value="1"/>
</dbReference>
<dbReference type="HOGENOM" id="CLU_021534_1_0_1"/>
<evidence type="ECO:0000313" key="4">
    <source>
        <dbReference type="Proteomes" id="UP000053989"/>
    </source>
</evidence>
<dbReference type="PANTHER" id="PTHR37544:SF3">
    <property type="entry name" value="SPRAY"/>
    <property type="match status" value="1"/>
</dbReference>
<feature type="transmembrane region" description="Helical" evidence="2">
    <location>
        <begin position="32"/>
        <end position="55"/>
    </location>
</feature>
<keyword evidence="4" id="KW-1185">Reference proteome</keyword>
<feature type="region of interest" description="Disordered" evidence="1">
    <location>
        <begin position="497"/>
        <end position="531"/>
    </location>
</feature>
<dbReference type="STRING" id="1036808.A0A0C3A023"/>
<dbReference type="OrthoDB" id="3248909at2759"/>
<dbReference type="AlphaFoldDB" id="A0A0C3A023"/>
<evidence type="ECO:0000256" key="2">
    <source>
        <dbReference type="SAM" id="Phobius"/>
    </source>
</evidence>
<dbReference type="EMBL" id="KN822092">
    <property type="protein sequence ID" value="KIM58032.1"/>
    <property type="molecule type" value="Genomic_DNA"/>
</dbReference>
<feature type="transmembrane region" description="Helical" evidence="2">
    <location>
        <begin position="410"/>
        <end position="432"/>
    </location>
</feature>
<gene>
    <name evidence="3" type="ORF">SCLCIDRAFT_1104221</name>
</gene>
<proteinExistence type="predicted"/>
<organism evidence="3 4">
    <name type="scientific">Scleroderma citrinum Foug A</name>
    <dbReference type="NCBI Taxonomy" id="1036808"/>
    <lineage>
        <taxon>Eukaryota</taxon>
        <taxon>Fungi</taxon>
        <taxon>Dikarya</taxon>
        <taxon>Basidiomycota</taxon>
        <taxon>Agaricomycotina</taxon>
        <taxon>Agaricomycetes</taxon>
        <taxon>Agaricomycetidae</taxon>
        <taxon>Boletales</taxon>
        <taxon>Sclerodermatineae</taxon>
        <taxon>Sclerodermataceae</taxon>
        <taxon>Scleroderma</taxon>
    </lineage>
</organism>
<protein>
    <submittedName>
        <fullName evidence="3">Uncharacterized protein</fullName>
    </submittedName>
</protein>
<name>A0A0C3A023_9AGAM</name>
<dbReference type="InParanoid" id="A0A0C3A023"/>
<sequence>MWMIGIGITIQVLSYISSTRNGFHIADKSLFAISMTQFLTSFFPTLLIVPLAYFWSTADWKVRWLQPYIALAEGNQPASQSILLDYTGLNQLAVLIYSAKYKHNLVFISTLTALAILLLQPLAGSLLQVRQVPYTFNTTAVSIRTAALAADAFQLNAFLASAGYVDAAAYGDLGDPPYIHGEWTAAWFEPPPGLYLNGSLTVNTTGIRSQVNCVNPTSLNLTPSGGNYTAQATFRNGCSANLDFTASAGNQQYSVLNAGSCASQGQDIEFQPVVFWYYFQDTSSGSGPEVAAVFCEPMINIFAMSASMDLSSGTLGNCTILDTYVQPNNVTGNPLNGQAFSGTIFRYASQQQPGGVQAVFTDPYGWLNATSKLYTQHLAIATQFLYFGPTNETIPATLTTISPRLFVEPLPAHALSALLFVVAITGFTIHLLHAPSRRKLWLISPPGSIASIVSMTSRSGFGELLLPYDDDRHMQDRLTGLKFRLDPRNGAIIAEEEEPSAGSDDVTLLSGEDIHPSTRFGMDDSTPLSAA</sequence>
<reference evidence="3 4" key="1">
    <citation type="submission" date="2014-04" db="EMBL/GenBank/DDBJ databases">
        <authorList>
            <consortium name="DOE Joint Genome Institute"/>
            <person name="Kuo A."/>
            <person name="Kohler A."/>
            <person name="Nagy L.G."/>
            <person name="Floudas D."/>
            <person name="Copeland A."/>
            <person name="Barry K.W."/>
            <person name="Cichocki N."/>
            <person name="Veneault-Fourrey C."/>
            <person name="LaButti K."/>
            <person name="Lindquist E.A."/>
            <person name="Lipzen A."/>
            <person name="Lundell T."/>
            <person name="Morin E."/>
            <person name="Murat C."/>
            <person name="Sun H."/>
            <person name="Tunlid A."/>
            <person name="Henrissat B."/>
            <person name="Grigoriev I.V."/>
            <person name="Hibbett D.S."/>
            <person name="Martin F."/>
            <person name="Nordberg H.P."/>
            <person name="Cantor M.N."/>
            <person name="Hua S.X."/>
        </authorList>
    </citation>
    <scope>NUCLEOTIDE SEQUENCE [LARGE SCALE GENOMIC DNA]</scope>
    <source>
        <strain evidence="3 4">Foug A</strain>
    </source>
</reference>
<dbReference type="Proteomes" id="UP000053989">
    <property type="component" value="Unassembled WGS sequence"/>
</dbReference>
<reference evidence="4" key="2">
    <citation type="submission" date="2015-01" db="EMBL/GenBank/DDBJ databases">
        <title>Evolutionary Origins and Diversification of the Mycorrhizal Mutualists.</title>
        <authorList>
            <consortium name="DOE Joint Genome Institute"/>
            <consortium name="Mycorrhizal Genomics Consortium"/>
            <person name="Kohler A."/>
            <person name="Kuo A."/>
            <person name="Nagy L.G."/>
            <person name="Floudas D."/>
            <person name="Copeland A."/>
            <person name="Barry K.W."/>
            <person name="Cichocki N."/>
            <person name="Veneault-Fourrey C."/>
            <person name="LaButti K."/>
            <person name="Lindquist E.A."/>
            <person name="Lipzen A."/>
            <person name="Lundell T."/>
            <person name="Morin E."/>
            <person name="Murat C."/>
            <person name="Riley R."/>
            <person name="Ohm R."/>
            <person name="Sun H."/>
            <person name="Tunlid A."/>
            <person name="Henrissat B."/>
            <person name="Grigoriev I.V."/>
            <person name="Hibbett D.S."/>
            <person name="Martin F."/>
        </authorList>
    </citation>
    <scope>NUCLEOTIDE SEQUENCE [LARGE SCALE GENOMIC DNA]</scope>
    <source>
        <strain evidence="4">Foug A</strain>
    </source>
</reference>
<evidence type="ECO:0000313" key="3">
    <source>
        <dbReference type="EMBL" id="KIM58032.1"/>
    </source>
</evidence>
<keyword evidence="2" id="KW-1133">Transmembrane helix</keyword>
<accession>A0A0C3A023</accession>
<feature type="transmembrane region" description="Helical" evidence="2">
    <location>
        <begin position="105"/>
        <end position="127"/>
    </location>
</feature>
<dbReference type="InterPro" id="IPR021840">
    <property type="entry name" value="DUF3433"/>
</dbReference>
<dbReference type="Pfam" id="PF11915">
    <property type="entry name" value="DUF3433"/>
    <property type="match status" value="1"/>
</dbReference>